<reference evidence="1" key="1">
    <citation type="journal article" date="2017" name="Nature">
        <title>The sunflower genome provides insights into oil metabolism, flowering and Asterid evolution.</title>
        <authorList>
            <person name="Badouin H."/>
            <person name="Gouzy J."/>
            <person name="Grassa C.J."/>
            <person name="Murat F."/>
            <person name="Staton S.E."/>
            <person name="Cottret L."/>
            <person name="Lelandais-Briere C."/>
            <person name="Owens G.L."/>
            <person name="Carrere S."/>
            <person name="Mayjonade B."/>
            <person name="Legrand L."/>
            <person name="Gill N."/>
            <person name="Kane N.C."/>
            <person name="Bowers J.E."/>
            <person name="Hubner S."/>
            <person name="Bellec A."/>
            <person name="Berard A."/>
            <person name="Berges H."/>
            <person name="Blanchet N."/>
            <person name="Boniface M.C."/>
            <person name="Brunel D."/>
            <person name="Catrice O."/>
            <person name="Chaidir N."/>
            <person name="Claudel C."/>
            <person name="Donnadieu C."/>
            <person name="Faraut T."/>
            <person name="Fievet G."/>
            <person name="Helmstetter N."/>
            <person name="King M."/>
            <person name="Knapp S.J."/>
            <person name="Lai Z."/>
            <person name="Le Paslier M.C."/>
            <person name="Lippi Y."/>
            <person name="Lorenzon L."/>
            <person name="Mandel J.R."/>
            <person name="Marage G."/>
            <person name="Marchand G."/>
            <person name="Marquand E."/>
            <person name="Bret-Mestries E."/>
            <person name="Morien E."/>
            <person name="Nambeesan S."/>
            <person name="Nguyen T."/>
            <person name="Pegot-Espagnet P."/>
            <person name="Pouilly N."/>
            <person name="Raftis F."/>
            <person name="Sallet E."/>
            <person name="Schiex T."/>
            <person name="Thomas J."/>
            <person name="Vandecasteele C."/>
            <person name="Vares D."/>
            <person name="Vear F."/>
            <person name="Vautrin S."/>
            <person name="Crespi M."/>
            <person name="Mangin B."/>
            <person name="Burke J.M."/>
            <person name="Salse J."/>
            <person name="Munos S."/>
            <person name="Vincourt P."/>
            <person name="Rieseberg L.H."/>
            <person name="Langlade N.B."/>
        </authorList>
    </citation>
    <scope>NUCLEOTIDE SEQUENCE</scope>
    <source>
        <tissue evidence="1">Leaves</tissue>
    </source>
</reference>
<keyword evidence="2" id="KW-1185">Reference proteome</keyword>
<evidence type="ECO:0008006" key="3">
    <source>
        <dbReference type="Google" id="ProtNLM"/>
    </source>
</evidence>
<dbReference type="EMBL" id="MNCJ02000331">
    <property type="protein sequence ID" value="KAF5762469.1"/>
    <property type="molecule type" value="Genomic_DNA"/>
</dbReference>
<evidence type="ECO:0000313" key="1">
    <source>
        <dbReference type="EMBL" id="KAF5762469.1"/>
    </source>
</evidence>
<proteinExistence type="predicted"/>
<accession>A0A9K3DXQ0</accession>
<dbReference type="Gramene" id="mRNA:HanXRQr2_Chr16g0777081">
    <property type="protein sequence ID" value="CDS:HanXRQr2_Chr16g0777081.1"/>
    <property type="gene ID" value="HanXRQr2_Chr16g0777081"/>
</dbReference>
<evidence type="ECO:0000313" key="2">
    <source>
        <dbReference type="Proteomes" id="UP000215914"/>
    </source>
</evidence>
<dbReference type="AlphaFoldDB" id="A0A9K3DXQ0"/>
<organism evidence="1 2">
    <name type="scientific">Helianthus annuus</name>
    <name type="common">Common sunflower</name>
    <dbReference type="NCBI Taxonomy" id="4232"/>
    <lineage>
        <taxon>Eukaryota</taxon>
        <taxon>Viridiplantae</taxon>
        <taxon>Streptophyta</taxon>
        <taxon>Embryophyta</taxon>
        <taxon>Tracheophyta</taxon>
        <taxon>Spermatophyta</taxon>
        <taxon>Magnoliopsida</taxon>
        <taxon>eudicotyledons</taxon>
        <taxon>Gunneridae</taxon>
        <taxon>Pentapetalae</taxon>
        <taxon>asterids</taxon>
        <taxon>campanulids</taxon>
        <taxon>Asterales</taxon>
        <taxon>Asteraceae</taxon>
        <taxon>Asteroideae</taxon>
        <taxon>Heliantheae alliance</taxon>
        <taxon>Heliantheae</taxon>
        <taxon>Helianthus</taxon>
    </lineage>
</organism>
<name>A0A9K3DXQ0_HELAN</name>
<gene>
    <name evidence="1" type="ORF">HanXRQr2_Chr16g0777081</name>
</gene>
<dbReference type="Proteomes" id="UP000215914">
    <property type="component" value="Unassembled WGS sequence"/>
</dbReference>
<sequence length="160" mass="18093">MSSFGSHTQRAARRNHADKRIASLVAKEMTKVIPQIVSEINEVSSKSSVESKSDSPKASFSFKQFKVCGPANFTGEDGPNAMFHWFDSIEVTFKQSGCPENLRTVNATGVFQSGALDWWTAERNRHNNDSAYGLSWEELRELMMKEFCPPHEVQKLENEF</sequence>
<protein>
    <recommendedName>
        <fullName evidence="3">Retrotransposon gag domain-containing protein</fullName>
    </recommendedName>
</protein>
<comment type="caution">
    <text evidence="1">The sequence shown here is derived from an EMBL/GenBank/DDBJ whole genome shotgun (WGS) entry which is preliminary data.</text>
</comment>
<reference evidence="1" key="2">
    <citation type="submission" date="2020-06" db="EMBL/GenBank/DDBJ databases">
        <title>Helianthus annuus Genome sequencing and assembly Release 2.</title>
        <authorList>
            <person name="Gouzy J."/>
            <person name="Langlade N."/>
            <person name="Munos S."/>
        </authorList>
    </citation>
    <scope>NUCLEOTIDE SEQUENCE</scope>
    <source>
        <tissue evidence="1">Leaves</tissue>
    </source>
</reference>